<dbReference type="Pfam" id="PF01205">
    <property type="entry name" value="Impact_N"/>
    <property type="match status" value="1"/>
</dbReference>
<organism evidence="2 3">
    <name type="scientific">Enterovibrio norvegicus DSM 15893</name>
    <dbReference type="NCBI Taxonomy" id="1121869"/>
    <lineage>
        <taxon>Bacteria</taxon>
        <taxon>Pseudomonadati</taxon>
        <taxon>Pseudomonadota</taxon>
        <taxon>Gammaproteobacteria</taxon>
        <taxon>Vibrionales</taxon>
        <taxon>Vibrionaceae</taxon>
        <taxon>Enterovibrio</taxon>
    </lineage>
</organism>
<gene>
    <name evidence="2" type="ORF">SAMN03084138_02222</name>
</gene>
<dbReference type="Proteomes" id="UP000182692">
    <property type="component" value="Unassembled WGS sequence"/>
</dbReference>
<dbReference type="InterPro" id="IPR001498">
    <property type="entry name" value="Impact_N"/>
</dbReference>
<name>A0A1I5QI35_9GAMM</name>
<proteinExistence type="predicted"/>
<accession>A0A1I5QI35</accession>
<feature type="domain" description="Impact N-terminal" evidence="1">
    <location>
        <begin position="20"/>
        <end position="65"/>
    </location>
</feature>
<dbReference type="InterPro" id="IPR036956">
    <property type="entry name" value="Impact_N_sf"/>
</dbReference>
<evidence type="ECO:0000313" key="2">
    <source>
        <dbReference type="EMBL" id="SFP45546.1"/>
    </source>
</evidence>
<sequence>MNITPYLIPADAVVSEEEIKKSRFITYLAHTPGVESAKAFVADIKARHVNARHNCWAFVAGRPDDSKSLGL</sequence>
<dbReference type="SUPFAM" id="SSF54211">
    <property type="entry name" value="Ribosomal protein S5 domain 2-like"/>
    <property type="match status" value="1"/>
</dbReference>
<dbReference type="InterPro" id="IPR020568">
    <property type="entry name" value="Ribosomal_Su5_D2-typ_SF"/>
</dbReference>
<evidence type="ECO:0000259" key="1">
    <source>
        <dbReference type="Pfam" id="PF01205"/>
    </source>
</evidence>
<protein>
    <submittedName>
        <fullName evidence="2">Uncharacterized protein family UPF0029</fullName>
    </submittedName>
</protein>
<dbReference type="STRING" id="1121869.SAMN03084138_02222"/>
<evidence type="ECO:0000313" key="3">
    <source>
        <dbReference type="Proteomes" id="UP000182692"/>
    </source>
</evidence>
<dbReference type="Gene3D" id="3.30.230.30">
    <property type="entry name" value="Impact, N-terminal domain"/>
    <property type="match status" value="1"/>
</dbReference>
<dbReference type="EMBL" id="FOWR01000015">
    <property type="protein sequence ID" value="SFP45546.1"/>
    <property type="molecule type" value="Genomic_DNA"/>
</dbReference>
<dbReference type="AlphaFoldDB" id="A0A1I5QI35"/>
<reference evidence="2 3" key="1">
    <citation type="submission" date="2016-10" db="EMBL/GenBank/DDBJ databases">
        <authorList>
            <person name="de Groot N.N."/>
        </authorList>
    </citation>
    <scope>NUCLEOTIDE SEQUENCE [LARGE SCALE GENOMIC DNA]</scope>
    <source>
        <strain evidence="2 3">DSM 15893</strain>
    </source>
</reference>